<dbReference type="Pfam" id="PF20765">
    <property type="entry name" value="Phage_tail_terminator_8"/>
    <property type="match status" value="1"/>
</dbReference>
<organism evidence="1 2">
    <name type="scientific">Hungatella hathewayi</name>
    <dbReference type="NCBI Taxonomy" id="154046"/>
    <lineage>
        <taxon>Bacteria</taxon>
        <taxon>Bacillati</taxon>
        <taxon>Bacillota</taxon>
        <taxon>Clostridia</taxon>
        <taxon>Lachnospirales</taxon>
        <taxon>Lachnospiraceae</taxon>
        <taxon>Hungatella</taxon>
    </lineage>
</organism>
<proteinExistence type="predicted"/>
<gene>
    <name evidence="1" type="ORF">ERS852407_04155</name>
</gene>
<dbReference type="Proteomes" id="UP000095651">
    <property type="component" value="Unassembled WGS sequence"/>
</dbReference>
<dbReference type="AlphaFoldDB" id="A0A174IGV6"/>
<accession>A0A174IGV6</accession>
<protein>
    <submittedName>
        <fullName evidence="1">Phage protein</fullName>
    </submittedName>
</protein>
<evidence type="ECO:0000313" key="1">
    <source>
        <dbReference type="EMBL" id="CUO84837.1"/>
    </source>
</evidence>
<name>A0A174IGV6_9FIRM</name>
<evidence type="ECO:0000313" key="2">
    <source>
        <dbReference type="Proteomes" id="UP000095651"/>
    </source>
</evidence>
<dbReference type="EMBL" id="CYZE01000013">
    <property type="protein sequence ID" value="CUO84837.1"/>
    <property type="molecule type" value="Genomic_DNA"/>
</dbReference>
<dbReference type="RefSeq" id="WP_055658045.1">
    <property type="nucleotide sequence ID" value="NZ_CABIXC010000013.1"/>
</dbReference>
<reference evidence="1 2" key="1">
    <citation type="submission" date="2015-09" db="EMBL/GenBank/DDBJ databases">
        <authorList>
            <consortium name="Pathogen Informatics"/>
        </authorList>
    </citation>
    <scope>NUCLEOTIDE SEQUENCE [LARGE SCALE GENOMIC DNA]</scope>
    <source>
        <strain evidence="1 2">2789STDY5608850</strain>
    </source>
</reference>
<dbReference type="InterPro" id="IPR049254">
    <property type="entry name" value="Phage_tail_terminator"/>
</dbReference>
<sequence>MIEKLYKKIAAGLKAVRPCKVYVEDVPQNFAQPSFLVTFYEQEPSRGINGRLKNSVRVDVSYFPKSGNEPFEECWCVGEELSREFAMTDFKIRNRGLKIVDNVLHFLFDVDYREYLPDKTPAMQTVSQNTDVKEE</sequence>